<dbReference type="InterPro" id="IPR011763">
    <property type="entry name" value="COA_CT_C"/>
</dbReference>
<protein>
    <recommendedName>
        <fullName evidence="5">Carboxyl transferase</fullName>
    </recommendedName>
</protein>
<dbReference type="GO" id="GO:0004658">
    <property type="term" value="F:propionyl-CoA carboxylase activity"/>
    <property type="evidence" value="ECO:0007669"/>
    <property type="project" value="TreeGrafter"/>
</dbReference>
<dbReference type="Proteomes" id="UP000005396">
    <property type="component" value="Unassembled WGS sequence"/>
</dbReference>
<dbReference type="PANTHER" id="PTHR43842">
    <property type="entry name" value="PROPIONYL-COA CARBOXYLASE BETA CHAIN"/>
    <property type="match status" value="1"/>
</dbReference>
<feature type="domain" description="CoA carboxyltransferase C-terminal" evidence="2">
    <location>
        <begin position="237"/>
        <end position="473"/>
    </location>
</feature>
<organism evidence="3 4">
    <name type="scientific">Enterocloster bolteae (strain ATCC BAA-613 / DSM 15670 / CCUG 46953 / JCM 12243 / WAL 16351)</name>
    <name type="common">Clostridium bolteae</name>
    <dbReference type="NCBI Taxonomy" id="411902"/>
    <lineage>
        <taxon>Bacteria</taxon>
        <taxon>Bacillati</taxon>
        <taxon>Bacillota</taxon>
        <taxon>Clostridia</taxon>
        <taxon>Lachnospirales</taxon>
        <taxon>Lachnospiraceae</taxon>
        <taxon>Enterocloster</taxon>
    </lineage>
</organism>
<dbReference type="PANTHER" id="PTHR43842:SF2">
    <property type="entry name" value="PROPIONYL-COA CARBOXYLASE BETA CHAIN, MITOCHONDRIAL"/>
    <property type="match status" value="1"/>
</dbReference>
<dbReference type="PROSITE" id="PS50980">
    <property type="entry name" value="COA_CT_NTER"/>
    <property type="match status" value="1"/>
</dbReference>
<accession>A8RPC5</accession>
<name>A8RPC5_ENTBW</name>
<gene>
    <name evidence="3" type="ORF">CLOBOL_02431</name>
</gene>
<comment type="caution">
    <text evidence="3">The sequence shown here is derived from an EMBL/GenBank/DDBJ whole genome shotgun (WGS) entry which is preliminary data.</text>
</comment>
<dbReference type="InterPro" id="IPR029045">
    <property type="entry name" value="ClpP/crotonase-like_dom_sf"/>
</dbReference>
<dbReference type="HOGENOM" id="CLU_018822_6_2_9"/>
<dbReference type="EMBL" id="ABCC02000023">
    <property type="protein sequence ID" value="EDP17359.1"/>
    <property type="molecule type" value="Genomic_DNA"/>
</dbReference>
<dbReference type="SUPFAM" id="SSF52096">
    <property type="entry name" value="ClpP/crotonase"/>
    <property type="match status" value="2"/>
</dbReference>
<sequence>MMEDWKMSNSAQTSASSRIAALLDENSFVEVGAYITARSTDFNMTEQETPADGVVTGYGTIGGCLVYVYSQDASVLGGSMGEMHAKKICNIYSMAMKMGAPVIGLVDCAGLRLQEATDALDGFGKLYLSQTMASGVIPQITAIFGTCGGGMAVSAGITDFTFMEEKSGKLFVNSPNAIDGNYKEKCDTSSADFQSRESGLADFTGDEASIIAQIRALVSILPANNEDDMSYGECQDDLNRICDNIEGCTGDTALALTLISDNSFFMEVKKNYEPSMVTGFIRLNGTTIGCVANRTEIYENGEKKETFEPVLSGKGCDKATDFIHFCDAFNIPVLTLVNVKGYKAKMCSERRIAKAAARLTYAYANASVPKVTVIVKEAFGSAYLTMGSKSIGADVVYAWPGAVIGMMNPSEAVKIMYAKEIAASGDAAALINEKTAEYTALQSSAVAAAKRGYVDDIIKAGETRQRVIAAFEMLFTKREDRPSKKHGTV</sequence>
<dbReference type="PaxDb" id="411902-CLOBOL_02431"/>
<reference evidence="3 4" key="1">
    <citation type="submission" date="2007-08" db="EMBL/GenBank/DDBJ databases">
        <authorList>
            <person name="Fulton L."/>
            <person name="Clifton S."/>
            <person name="Fulton B."/>
            <person name="Xu J."/>
            <person name="Minx P."/>
            <person name="Pepin K.H."/>
            <person name="Johnson M."/>
            <person name="Thiruvilangam P."/>
            <person name="Bhonagiri V."/>
            <person name="Nash W.E."/>
            <person name="Mardis E.R."/>
            <person name="Wilson R.K."/>
        </authorList>
    </citation>
    <scope>NUCLEOTIDE SEQUENCE [LARGE SCALE GENOMIC DNA]</scope>
    <source>
        <strain evidence="4">ATCC BAA-613 / DSM 15670 / CCUG 46953 / JCM 12243 / WAL 16351</strain>
    </source>
</reference>
<dbReference type="eggNOG" id="COG4799">
    <property type="taxonomic scope" value="Bacteria"/>
</dbReference>
<evidence type="ECO:0000313" key="3">
    <source>
        <dbReference type="EMBL" id="EDP17359.1"/>
    </source>
</evidence>
<evidence type="ECO:0000259" key="1">
    <source>
        <dbReference type="PROSITE" id="PS50980"/>
    </source>
</evidence>
<dbReference type="AlphaFoldDB" id="A8RPC5"/>
<dbReference type="InterPro" id="IPR051047">
    <property type="entry name" value="AccD/PCCB"/>
</dbReference>
<proteinExistence type="predicted"/>
<dbReference type="PROSITE" id="PS50989">
    <property type="entry name" value="COA_CT_CTER"/>
    <property type="match status" value="1"/>
</dbReference>
<evidence type="ECO:0008006" key="5">
    <source>
        <dbReference type="Google" id="ProtNLM"/>
    </source>
</evidence>
<dbReference type="Pfam" id="PF01039">
    <property type="entry name" value="Carboxyl_trans"/>
    <property type="match status" value="1"/>
</dbReference>
<reference evidence="3 4" key="2">
    <citation type="submission" date="2007-09" db="EMBL/GenBank/DDBJ databases">
        <title>Draft genome sequence of Clostridium bolteae (ATCC BAA-613).</title>
        <authorList>
            <person name="Sudarsanam P."/>
            <person name="Ley R."/>
            <person name="Guruge J."/>
            <person name="Turnbaugh P.J."/>
            <person name="Mahowald M."/>
            <person name="Liep D."/>
            <person name="Gordon J."/>
        </authorList>
    </citation>
    <scope>NUCLEOTIDE SEQUENCE [LARGE SCALE GENOMIC DNA]</scope>
    <source>
        <strain evidence="4">ATCC BAA-613 / DSM 15670 / CCUG 46953 / JCM 12243 / WAL 16351</strain>
    </source>
</reference>
<evidence type="ECO:0000313" key="4">
    <source>
        <dbReference type="Proteomes" id="UP000005396"/>
    </source>
</evidence>
<dbReference type="Gene3D" id="3.90.226.10">
    <property type="entry name" value="2-enoyl-CoA Hydratase, Chain A, domain 1"/>
    <property type="match status" value="2"/>
</dbReference>
<dbReference type="InterPro" id="IPR034733">
    <property type="entry name" value="AcCoA_carboxyl_beta"/>
</dbReference>
<feature type="domain" description="CoA carboxyltransferase N-terminal" evidence="1">
    <location>
        <begin position="1"/>
        <end position="240"/>
    </location>
</feature>
<evidence type="ECO:0000259" key="2">
    <source>
        <dbReference type="PROSITE" id="PS50989"/>
    </source>
</evidence>
<dbReference type="GO" id="GO:0009317">
    <property type="term" value="C:acetyl-CoA carboxylase complex"/>
    <property type="evidence" value="ECO:0007669"/>
    <property type="project" value="TreeGrafter"/>
</dbReference>
<dbReference type="InterPro" id="IPR011762">
    <property type="entry name" value="COA_CT_N"/>
</dbReference>